<dbReference type="PANTHER" id="PTHR43745:SF2">
    <property type="entry name" value="NITROREDUCTASE MJ1384-RELATED"/>
    <property type="match status" value="1"/>
</dbReference>
<accession>N6W657</accession>
<dbReference type="EMBL" id="APLQ01000011">
    <property type="protein sequence ID" value="ENO15689.1"/>
    <property type="molecule type" value="Genomic_DNA"/>
</dbReference>
<sequence>MDTKERFLKLPHPTHDSQVPLETALASRRSCRAFDRRIVPLQALSQLLWAGQGIDTQTRKRPAPSAKQHYPLTLHAVAHHVSKLSIDVYRYNPGNHSLSPTGLGDLRSTLQGYVLEDQPWLGEAPLMIAVSADIDGMDAAFAEQPPLGRGARYAYIEAGAVAQNIQLQACALEMGSVLAGAFDDGAVAEALMLPGGHLPVGLVCLGYPHG</sequence>
<dbReference type="SUPFAM" id="SSF55469">
    <property type="entry name" value="FMN-dependent nitroreductase-like"/>
    <property type="match status" value="1"/>
</dbReference>
<keyword evidence="3" id="KW-1185">Reference proteome</keyword>
<name>N6W657_9GAMM</name>
<dbReference type="InterPro" id="IPR000415">
    <property type="entry name" value="Nitroreductase-like"/>
</dbReference>
<dbReference type="CDD" id="cd02142">
    <property type="entry name" value="McbC_SagB-like_oxidoreductase"/>
    <property type="match status" value="1"/>
</dbReference>
<comment type="caution">
    <text evidence="2">The sequence shown here is derived from an EMBL/GenBank/DDBJ whole genome shotgun (WGS) entry which is preliminary data.</text>
</comment>
<dbReference type="InterPro" id="IPR029479">
    <property type="entry name" value="Nitroreductase"/>
</dbReference>
<dbReference type="GO" id="GO:0016491">
    <property type="term" value="F:oxidoreductase activity"/>
    <property type="evidence" value="ECO:0007669"/>
    <property type="project" value="InterPro"/>
</dbReference>
<evidence type="ECO:0000259" key="1">
    <source>
        <dbReference type="Pfam" id="PF00881"/>
    </source>
</evidence>
<evidence type="ECO:0000313" key="3">
    <source>
        <dbReference type="Proteomes" id="UP000013165"/>
    </source>
</evidence>
<dbReference type="Gene3D" id="3.40.109.10">
    <property type="entry name" value="NADH Oxidase"/>
    <property type="match status" value="1"/>
</dbReference>
<protein>
    <submittedName>
        <fullName evidence="2">SagB/ThcOx family dehydrogenase</fullName>
    </submittedName>
</protein>
<dbReference type="eggNOG" id="COG0778">
    <property type="taxonomic scope" value="Bacteria"/>
</dbReference>
<organism evidence="2 3">
    <name type="scientific">Marinobacter nanhaiticus D15-8W</name>
    <dbReference type="NCBI Taxonomy" id="626887"/>
    <lineage>
        <taxon>Bacteria</taxon>
        <taxon>Pseudomonadati</taxon>
        <taxon>Pseudomonadota</taxon>
        <taxon>Gammaproteobacteria</taxon>
        <taxon>Pseudomonadales</taxon>
        <taxon>Marinobacteraceae</taxon>
        <taxon>Marinobacter</taxon>
    </lineage>
</organism>
<dbReference type="STRING" id="626887.J057_10061"/>
<proteinExistence type="predicted"/>
<dbReference type="RefSeq" id="WP_004579985.1">
    <property type="nucleotide sequence ID" value="NZ_AP028878.1"/>
</dbReference>
<dbReference type="PATRIC" id="fig|626887.3.peg.2020"/>
<feature type="domain" description="Nitroreductase" evidence="1">
    <location>
        <begin position="26"/>
        <end position="207"/>
    </location>
</feature>
<dbReference type="HOGENOM" id="CLU_059362_3_1_6"/>
<reference evidence="2 3" key="1">
    <citation type="journal article" date="2013" name="Genome Announc.">
        <title>Genome Sequence of the Polycyclic Aromatic Hydrocarbon-Degrading Bacterium Strain Marinobacter nanhaiticus D15-8WT.</title>
        <authorList>
            <person name="Cui Z."/>
            <person name="Gao W."/>
            <person name="Li Q."/>
            <person name="Xu G."/>
            <person name="Zheng L."/>
        </authorList>
    </citation>
    <scope>NUCLEOTIDE SEQUENCE [LARGE SCALE GENOMIC DNA]</scope>
    <source>
        <strain evidence="2 3">D15-8W</strain>
    </source>
</reference>
<dbReference type="PANTHER" id="PTHR43745">
    <property type="entry name" value="NITROREDUCTASE MJ1384-RELATED"/>
    <property type="match status" value="1"/>
</dbReference>
<dbReference type="Pfam" id="PF00881">
    <property type="entry name" value="Nitroreductase"/>
    <property type="match status" value="1"/>
</dbReference>
<evidence type="ECO:0000313" key="2">
    <source>
        <dbReference type="EMBL" id="ENO15689.1"/>
    </source>
</evidence>
<dbReference type="AlphaFoldDB" id="N6W657"/>
<dbReference type="OrthoDB" id="3723182at2"/>
<gene>
    <name evidence="2" type="ORF">J057_10061</name>
</gene>
<dbReference type="InterPro" id="IPR052544">
    <property type="entry name" value="Bacteriocin_Proc_Enz"/>
</dbReference>
<dbReference type="Proteomes" id="UP000013165">
    <property type="component" value="Unassembled WGS sequence"/>
</dbReference>